<dbReference type="EMBL" id="QJSX01000024">
    <property type="protein sequence ID" value="PYE49397.1"/>
    <property type="molecule type" value="Genomic_DNA"/>
</dbReference>
<dbReference type="RefSeq" id="WP_110888736.1">
    <property type="nucleotide sequence ID" value="NZ_QJSX01000024.1"/>
</dbReference>
<feature type="chain" id="PRO_5016337869" description="META domain-containing protein" evidence="1">
    <location>
        <begin position="26"/>
        <end position="168"/>
    </location>
</feature>
<reference evidence="2 3" key="1">
    <citation type="submission" date="2018-06" db="EMBL/GenBank/DDBJ databases">
        <title>Genomic Encyclopedia of Type Strains, Phase IV (KMG-IV): sequencing the most valuable type-strain genomes for metagenomic binning, comparative biology and taxonomic classification.</title>
        <authorList>
            <person name="Goeker M."/>
        </authorList>
    </citation>
    <scope>NUCLEOTIDE SEQUENCE [LARGE SCALE GENOMIC DNA]</scope>
    <source>
        <strain evidence="2 3">DSM 18048</strain>
    </source>
</reference>
<comment type="caution">
    <text evidence="2">The sequence shown here is derived from an EMBL/GenBank/DDBJ whole genome shotgun (WGS) entry which is preliminary data.</text>
</comment>
<dbReference type="AlphaFoldDB" id="A0A318RZC9"/>
<organism evidence="2 3">
    <name type="scientific">Deinococcus yavapaiensis KR-236</name>
    <dbReference type="NCBI Taxonomy" id="694435"/>
    <lineage>
        <taxon>Bacteria</taxon>
        <taxon>Thermotogati</taxon>
        <taxon>Deinococcota</taxon>
        <taxon>Deinococci</taxon>
        <taxon>Deinococcales</taxon>
        <taxon>Deinococcaceae</taxon>
        <taxon>Deinococcus</taxon>
    </lineage>
</organism>
<proteinExistence type="predicted"/>
<name>A0A318RZC9_9DEIO</name>
<dbReference type="Proteomes" id="UP000248326">
    <property type="component" value="Unassembled WGS sequence"/>
</dbReference>
<evidence type="ECO:0008006" key="4">
    <source>
        <dbReference type="Google" id="ProtNLM"/>
    </source>
</evidence>
<sequence length="168" mass="18161">MTTNTTVRAFHLLALVTLASTSALAATVPNALRGDWTSGYVSSGLPAPVEYFDTATGKFSDASGTLRSLKINADGTYESRDLMTITTYGCTSKIFVQVEGQVRFTNDEVTFVPKTSYSAGYTCSPSKTYEKRNHVQPSTKGWRIDTSSGRPVLVLTAPDGGASRYDHR</sequence>
<evidence type="ECO:0000313" key="2">
    <source>
        <dbReference type="EMBL" id="PYE49397.1"/>
    </source>
</evidence>
<evidence type="ECO:0000313" key="3">
    <source>
        <dbReference type="Proteomes" id="UP000248326"/>
    </source>
</evidence>
<accession>A0A318RZC9</accession>
<keyword evidence="1" id="KW-0732">Signal</keyword>
<feature type="signal peptide" evidence="1">
    <location>
        <begin position="1"/>
        <end position="25"/>
    </location>
</feature>
<dbReference type="OrthoDB" id="484645at2"/>
<protein>
    <recommendedName>
        <fullName evidence="4">META domain-containing protein</fullName>
    </recommendedName>
</protein>
<gene>
    <name evidence="2" type="ORF">DES52_12433</name>
</gene>
<evidence type="ECO:0000256" key="1">
    <source>
        <dbReference type="SAM" id="SignalP"/>
    </source>
</evidence>
<keyword evidence="3" id="KW-1185">Reference proteome</keyword>